<protein>
    <recommendedName>
        <fullName evidence="12">Target of EGR1 protein 1</fullName>
    </recommendedName>
</protein>
<evidence type="ECO:0000256" key="7">
    <source>
        <dbReference type="ARBA" id="ARBA00022833"/>
    </source>
</evidence>
<feature type="region of interest" description="Disordered" evidence="14">
    <location>
        <begin position="452"/>
        <end position="472"/>
    </location>
</feature>
<dbReference type="GO" id="GO:0016607">
    <property type="term" value="C:nuclear speck"/>
    <property type="evidence" value="ECO:0007669"/>
    <property type="project" value="UniProtKB-SubCell"/>
</dbReference>
<evidence type="ECO:0000256" key="6">
    <source>
        <dbReference type="ARBA" id="ARBA00022771"/>
    </source>
</evidence>
<name>A0AAU9WJ83_9CNID</name>
<evidence type="ECO:0000256" key="10">
    <source>
        <dbReference type="ARBA" id="ARBA00057484"/>
    </source>
</evidence>
<evidence type="ECO:0000256" key="2">
    <source>
        <dbReference type="ARBA" id="ARBA00004604"/>
    </source>
</evidence>
<keyword evidence="7 13" id="KW-0862">Zinc</keyword>
<evidence type="ECO:0000313" key="17">
    <source>
        <dbReference type="Proteomes" id="UP001159428"/>
    </source>
</evidence>
<gene>
    <name evidence="16" type="ORF">PMEA_00006816</name>
</gene>
<dbReference type="GO" id="GO:0008270">
    <property type="term" value="F:zinc ion binding"/>
    <property type="evidence" value="ECO:0007669"/>
    <property type="project" value="UniProtKB-KW"/>
</dbReference>
<comment type="caution">
    <text evidence="16">The sequence shown here is derived from an EMBL/GenBank/DDBJ whole genome shotgun (WGS) entry which is preliminary data.</text>
</comment>
<dbReference type="GO" id="GO:0015030">
    <property type="term" value="C:Cajal body"/>
    <property type="evidence" value="ECO:0007669"/>
    <property type="project" value="TreeGrafter"/>
</dbReference>
<dbReference type="AlphaFoldDB" id="A0AAU9WJ83"/>
<evidence type="ECO:0000256" key="9">
    <source>
        <dbReference type="ARBA" id="ARBA00023242"/>
    </source>
</evidence>
<dbReference type="SUPFAM" id="SSF90229">
    <property type="entry name" value="CCCH zinc finger"/>
    <property type="match status" value="1"/>
</dbReference>
<evidence type="ECO:0000256" key="12">
    <source>
        <dbReference type="ARBA" id="ARBA00071349"/>
    </source>
</evidence>
<dbReference type="FunFam" id="3.30.420.10:FF:000039">
    <property type="entry name" value="Target of EGR1 protein 1"/>
    <property type="match status" value="1"/>
</dbReference>
<evidence type="ECO:0000313" key="16">
    <source>
        <dbReference type="EMBL" id="CAH3115862.1"/>
    </source>
</evidence>
<organism evidence="16 17">
    <name type="scientific">Pocillopora meandrina</name>
    <dbReference type="NCBI Taxonomy" id="46732"/>
    <lineage>
        <taxon>Eukaryota</taxon>
        <taxon>Metazoa</taxon>
        <taxon>Cnidaria</taxon>
        <taxon>Anthozoa</taxon>
        <taxon>Hexacorallia</taxon>
        <taxon>Scleractinia</taxon>
        <taxon>Astrocoeniina</taxon>
        <taxon>Pocilloporidae</taxon>
        <taxon>Pocillopora</taxon>
    </lineage>
</organism>
<keyword evidence="4" id="KW-0597">Phosphoprotein</keyword>
<evidence type="ECO:0000256" key="14">
    <source>
        <dbReference type="SAM" id="MobiDB-lite"/>
    </source>
</evidence>
<keyword evidence="5 13" id="KW-0479">Metal-binding</keyword>
<feature type="zinc finger region" description="C3H1-type" evidence="13">
    <location>
        <begin position="283"/>
        <end position="311"/>
    </location>
</feature>
<feature type="compositionally biased region" description="Polar residues" evidence="14">
    <location>
        <begin position="348"/>
        <end position="357"/>
    </location>
</feature>
<keyword evidence="17" id="KW-1185">Reference proteome</keyword>
<dbReference type="GO" id="GO:0005730">
    <property type="term" value="C:nucleolus"/>
    <property type="evidence" value="ECO:0007669"/>
    <property type="project" value="UniProtKB-SubCell"/>
</dbReference>
<comment type="similarity">
    <text evidence="3">Belongs to the CAF1 family.</text>
</comment>
<evidence type="ECO:0000256" key="11">
    <source>
        <dbReference type="ARBA" id="ARBA00062362"/>
    </source>
</evidence>
<dbReference type="PANTHER" id="PTHR15092">
    <property type="entry name" value="POLY A -SPECIFIC RIBONUCLEASE/TARGET OF EGR1, MEMBER 1"/>
    <property type="match status" value="1"/>
</dbReference>
<comment type="subunit">
    <text evidence="11">Interacts with U1, U2, U4, U5 and U6 snRNAs.</text>
</comment>
<comment type="subcellular location">
    <subcellularLocation>
        <location evidence="1">Nucleus speckle</location>
    </subcellularLocation>
    <subcellularLocation>
        <location evidence="2">Nucleus</location>
        <location evidence="2">Nucleolus</location>
    </subcellularLocation>
</comment>
<reference evidence="16 17" key="1">
    <citation type="submission" date="2022-05" db="EMBL/GenBank/DDBJ databases">
        <authorList>
            <consortium name="Genoscope - CEA"/>
            <person name="William W."/>
        </authorList>
    </citation>
    <scope>NUCLEOTIDE SEQUENCE [LARGE SCALE GENOMIC DNA]</scope>
</reference>
<evidence type="ECO:0000256" key="4">
    <source>
        <dbReference type="ARBA" id="ARBA00022553"/>
    </source>
</evidence>
<keyword evidence="6 13" id="KW-0863">Zinc-finger</keyword>
<dbReference type="Pfam" id="PF00642">
    <property type="entry name" value="zf-CCCH"/>
    <property type="match status" value="1"/>
</dbReference>
<dbReference type="Gene3D" id="3.30.420.10">
    <property type="entry name" value="Ribonuclease H-like superfamily/Ribonuclease H"/>
    <property type="match status" value="2"/>
</dbReference>
<dbReference type="InterPro" id="IPR036397">
    <property type="entry name" value="RNaseH_sf"/>
</dbReference>
<dbReference type="GO" id="GO:0000175">
    <property type="term" value="F:3'-5'-RNA exonuclease activity"/>
    <property type="evidence" value="ECO:0007669"/>
    <property type="project" value="TreeGrafter"/>
</dbReference>
<proteinExistence type="inferred from homology"/>
<dbReference type="GO" id="GO:0017069">
    <property type="term" value="F:snRNA binding"/>
    <property type="evidence" value="ECO:0007669"/>
    <property type="project" value="TreeGrafter"/>
</dbReference>
<dbReference type="InterPro" id="IPR012337">
    <property type="entry name" value="RNaseH-like_sf"/>
</dbReference>
<feature type="region of interest" description="Disordered" evidence="14">
    <location>
        <begin position="327"/>
        <end position="365"/>
    </location>
</feature>
<dbReference type="GO" id="GO:0034472">
    <property type="term" value="P:snRNA 3'-end processing"/>
    <property type="evidence" value="ECO:0007669"/>
    <property type="project" value="TreeGrafter"/>
</dbReference>
<feature type="domain" description="C3H1-type" evidence="15">
    <location>
        <begin position="283"/>
        <end position="311"/>
    </location>
</feature>
<evidence type="ECO:0000256" key="5">
    <source>
        <dbReference type="ARBA" id="ARBA00022723"/>
    </source>
</evidence>
<dbReference type="EMBL" id="CALNXJ010000015">
    <property type="protein sequence ID" value="CAH3115862.1"/>
    <property type="molecule type" value="Genomic_DNA"/>
</dbReference>
<comment type="function">
    <text evidence="10">Inhibits cell growth rate and cell cycle. Induces CDKN1A expression as well as TGF-beta expression. Mediates the inhibitory growth effect of EGR1. Involved in the maturation of snRNAs and snRNA 3'-tail processing.</text>
</comment>
<keyword evidence="8" id="KW-0007">Acetylation</keyword>
<evidence type="ECO:0000256" key="13">
    <source>
        <dbReference type="PROSITE-ProRule" id="PRU00723"/>
    </source>
</evidence>
<evidence type="ECO:0000256" key="3">
    <source>
        <dbReference type="ARBA" id="ARBA00008372"/>
    </source>
</evidence>
<dbReference type="InterPro" id="IPR036855">
    <property type="entry name" value="Znf_CCCH_sf"/>
</dbReference>
<evidence type="ECO:0000259" key="15">
    <source>
        <dbReference type="PROSITE" id="PS50103"/>
    </source>
</evidence>
<dbReference type="SUPFAM" id="SSF53098">
    <property type="entry name" value="Ribonuclease H-like"/>
    <property type="match status" value="1"/>
</dbReference>
<dbReference type="InterPro" id="IPR006941">
    <property type="entry name" value="RNase_CAF1"/>
</dbReference>
<dbReference type="InterPro" id="IPR051181">
    <property type="entry name" value="CAF1_poly(A)_ribonucleases"/>
</dbReference>
<dbReference type="Pfam" id="PF04857">
    <property type="entry name" value="CAF1"/>
    <property type="match status" value="2"/>
</dbReference>
<dbReference type="Proteomes" id="UP001159428">
    <property type="component" value="Unassembled WGS sequence"/>
</dbReference>
<evidence type="ECO:0000256" key="1">
    <source>
        <dbReference type="ARBA" id="ARBA00004324"/>
    </source>
</evidence>
<dbReference type="Gene3D" id="6.10.250.3220">
    <property type="match status" value="1"/>
</dbReference>
<dbReference type="PANTHER" id="PTHR15092:SF37">
    <property type="entry name" value="TARGET OF EGR1 PROTEIN 1"/>
    <property type="match status" value="1"/>
</dbReference>
<dbReference type="InterPro" id="IPR000571">
    <property type="entry name" value="Znf_CCCH"/>
</dbReference>
<sequence length="472" mass="53938">MSARFENVPVVEVSADNFAELWPFMIRAIKKSSFVALDTEMSGIGERKNLMTQFVEDRYKYMCEVAQSRAILSLGISCFKLKKKKMNNDTECKESETKLNIRIKTFNIVVLCTENFVVEPMSLTFLVGHGFDFNKQYAKGVPYSRGDDKLQVKSGTPQYSVRNLFNQLILANKPIVVHNGFLDLVFLYENLYCKLPDKLQVFTADLAEMFPAGVFDTKFVSEYSVREPASFLLYIFKKCQRTNIHHQNQGRKYVCPKFREEASLSSFTEHIYCGARDESEAVNVDVMVCEKFAAYGFCPREKSCSFSHDVDDVLDREWRVKETKRLKRKRKRHNSGNNECDVTKTHGTENSPQTDTSEVVGARDKQDTRVTYLRDAHVSQSNGVKTRDCGHRAGFDAFMTGYCMATYLLQLGKESVDNELSLSSLVDVANKLSLTRKDVPLQITRSHFTRPSASHAEKLKRLKNQPESSEQT</sequence>
<dbReference type="PROSITE" id="PS50103">
    <property type="entry name" value="ZF_C3H1"/>
    <property type="match status" value="1"/>
</dbReference>
<keyword evidence="9" id="KW-0539">Nucleus</keyword>
<accession>A0AAU9WJ83</accession>
<evidence type="ECO:0000256" key="8">
    <source>
        <dbReference type="ARBA" id="ARBA00022990"/>
    </source>
</evidence>